<keyword evidence="13" id="KW-1185">Reference proteome</keyword>
<comment type="similarity">
    <text evidence="2">Belongs to the TonB family.</text>
</comment>
<keyword evidence="9" id="KW-0472">Membrane</keyword>
<dbReference type="GO" id="GO:0005886">
    <property type="term" value="C:plasma membrane"/>
    <property type="evidence" value="ECO:0007669"/>
    <property type="project" value="UniProtKB-SubCell"/>
</dbReference>
<feature type="signal peptide" evidence="10">
    <location>
        <begin position="1"/>
        <end position="22"/>
    </location>
</feature>
<feature type="domain" description="TonB C-terminal" evidence="11">
    <location>
        <begin position="46"/>
        <end position="141"/>
    </location>
</feature>
<keyword evidence="10" id="KW-0732">Signal</keyword>
<protein>
    <submittedName>
        <fullName evidence="12">Energy transducer TonB</fullName>
    </submittedName>
</protein>
<dbReference type="KEGG" id="slom:PXH66_00270"/>
<reference evidence="12" key="1">
    <citation type="submission" date="2023-03" db="EMBL/GenBank/DDBJ databases">
        <title>Lomoglobus Profundus gen. nov., sp. nov., a novel member of the phylum Verrucomicrobia, isolated from deep-marine sediment of South China Sea.</title>
        <authorList>
            <person name="Ahmad T."/>
            <person name="Ishaq S.E."/>
            <person name="Wang F."/>
        </authorList>
    </citation>
    <scope>NUCLEOTIDE SEQUENCE</scope>
    <source>
        <strain evidence="12">LMO-M01</strain>
    </source>
</reference>
<dbReference type="SUPFAM" id="SSF74653">
    <property type="entry name" value="TolA/TonB C-terminal domain"/>
    <property type="match status" value="1"/>
</dbReference>
<evidence type="ECO:0000313" key="13">
    <source>
        <dbReference type="Proteomes" id="UP001218638"/>
    </source>
</evidence>
<keyword evidence="7" id="KW-0653">Protein transport</keyword>
<dbReference type="PANTHER" id="PTHR33446">
    <property type="entry name" value="PROTEIN TONB-RELATED"/>
    <property type="match status" value="1"/>
</dbReference>
<evidence type="ECO:0000256" key="2">
    <source>
        <dbReference type="ARBA" id="ARBA00006555"/>
    </source>
</evidence>
<comment type="subcellular location">
    <subcellularLocation>
        <location evidence="1">Cell inner membrane</location>
        <topology evidence="1">Single-pass membrane protein</topology>
        <orientation evidence="1">Periplasmic side</orientation>
    </subcellularLocation>
</comment>
<evidence type="ECO:0000256" key="9">
    <source>
        <dbReference type="ARBA" id="ARBA00023136"/>
    </source>
</evidence>
<feature type="chain" id="PRO_5042293585" evidence="10">
    <location>
        <begin position="23"/>
        <end position="145"/>
    </location>
</feature>
<dbReference type="InterPro" id="IPR006260">
    <property type="entry name" value="TonB/TolA_C"/>
</dbReference>
<dbReference type="GO" id="GO:0055085">
    <property type="term" value="P:transmembrane transport"/>
    <property type="evidence" value="ECO:0007669"/>
    <property type="project" value="InterPro"/>
</dbReference>
<name>A0AAF0CIE0_9BACT</name>
<evidence type="ECO:0000256" key="10">
    <source>
        <dbReference type="SAM" id="SignalP"/>
    </source>
</evidence>
<evidence type="ECO:0000256" key="8">
    <source>
        <dbReference type="ARBA" id="ARBA00022989"/>
    </source>
</evidence>
<dbReference type="Gene3D" id="3.30.1150.10">
    <property type="match status" value="1"/>
</dbReference>
<sequence length="145" mass="15486">MKTKLVISCAIAIALSGSSLVAADQATARSPEARDGGVSKVAHIKGMDQAPVIETRVAPVYPRELREKGIQGLVTVEMLIDSTGRVVEANAVRATAPAFANQAVEAARQWTFKPAEAKGQKISTRVLVPFEFVMPQIAAWEADSR</sequence>
<dbReference type="EMBL" id="CP119075">
    <property type="protein sequence ID" value="WED65282.1"/>
    <property type="molecule type" value="Genomic_DNA"/>
</dbReference>
<dbReference type="Proteomes" id="UP001218638">
    <property type="component" value="Chromosome"/>
</dbReference>
<evidence type="ECO:0000256" key="3">
    <source>
        <dbReference type="ARBA" id="ARBA00022448"/>
    </source>
</evidence>
<evidence type="ECO:0000256" key="5">
    <source>
        <dbReference type="ARBA" id="ARBA00022519"/>
    </source>
</evidence>
<organism evidence="12 13">
    <name type="scientific">Synoicihabitans lomoniglobus</name>
    <dbReference type="NCBI Taxonomy" id="2909285"/>
    <lineage>
        <taxon>Bacteria</taxon>
        <taxon>Pseudomonadati</taxon>
        <taxon>Verrucomicrobiota</taxon>
        <taxon>Opitutia</taxon>
        <taxon>Opitutales</taxon>
        <taxon>Opitutaceae</taxon>
        <taxon>Synoicihabitans</taxon>
    </lineage>
</organism>
<dbReference type="AlphaFoldDB" id="A0AAF0CIE0"/>
<keyword evidence="8" id="KW-1133">Transmembrane helix</keyword>
<keyword evidence="4" id="KW-1003">Cell membrane</keyword>
<dbReference type="PROSITE" id="PS52015">
    <property type="entry name" value="TONB_CTD"/>
    <property type="match status" value="1"/>
</dbReference>
<dbReference type="RefSeq" id="WP_330927640.1">
    <property type="nucleotide sequence ID" value="NZ_CP119075.1"/>
</dbReference>
<keyword evidence="5" id="KW-0997">Cell inner membrane</keyword>
<keyword evidence="6" id="KW-0812">Transmembrane</keyword>
<keyword evidence="3" id="KW-0813">Transport</keyword>
<evidence type="ECO:0000256" key="6">
    <source>
        <dbReference type="ARBA" id="ARBA00022692"/>
    </source>
</evidence>
<dbReference type="InterPro" id="IPR051045">
    <property type="entry name" value="TonB-dependent_transducer"/>
</dbReference>
<proteinExistence type="inferred from homology"/>
<accession>A0AAF0CIE0</accession>
<evidence type="ECO:0000259" key="11">
    <source>
        <dbReference type="PROSITE" id="PS52015"/>
    </source>
</evidence>
<dbReference type="NCBIfam" id="TIGR01352">
    <property type="entry name" value="tonB_Cterm"/>
    <property type="match status" value="1"/>
</dbReference>
<dbReference type="GO" id="GO:0015031">
    <property type="term" value="P:protein transport"/>
    <property type="evidence" value="ECO:0007669"/>
    <property type="project" value="UniProtKB-KW"/>
</dbReference>
<evidence type="ECO:0000256" key="7">
    <source>
        <dbReference type="ARBA" id="ARBA00022927"/>
    </source>
</evidence>
<dbReference type="Pfam" id="PF03544">
    <property type="entry name" value="TonB_C"/>
    <property type="match status" value="1"/>
</dbReference>
<evidence type="ECO:0000313" key="12">
    <source>
        <dbReference type="EMBL" id="WED65282.1"/>
    </source>
</evidence>
<evidence type="ECO:0000256" key="1">
    <source>
        <dbReference type="ARBA" id="ARBA00004383"/>
    </source>
</evidence>
<evidence type="ECO:0000256" key="4">
    <source>
        <dbReference type="ARBA" id="ARBA00022475"/>
    </source>
</evidence>
<dbReference type="InterPro" id="IPR037682">
    <property type="entry name" value="TonB_C"/>
</dbReference>
<gene>
    <name evidence="12" type="ORF">PXH66_00270</name>
</gene>